<dbReference type="SUPFAM" id="SSF52540">
    <property type="entry name" value="P-loop containing nucleoside triphosphate hydrolases"/>
    <property type="match status" value="1"/>
</dbReference>
<comment type="caution">
    <text evidence="5">The sequence shown here is derived from an EMBL/GenBank/DDBJ whole genome shotgun (WGS) entry which is preliminary data.</text>
</comment>
<keyword evidence="6" id="KW-1185">Reference proteome</keyword>
<evidence type="ECO:0000313" key="6">
    <source>
        <dbReference type="Proteomes" id="UP001488838"/>
    </source>
</evidence>
<keyword evidence="4" id="KW-0067">ATP-binding</keyword>
<gene>
    <name evidence="5" type="ORF">U0070_006315</name>
</gene>
<dbReference type="AlphaFoldDB" id="A0AAW0J1Y2"/>
<dbReference type="Proteomes" id="UP001488838">
    <property type="component" value="Unassembled WGS sequence"/>
</dbReference>
<reference evidence="5 6" key="1">
    <citation type="journal article" date="2023" name="bioRxiv">
        <title>Conserved and derived expression patterns and positive selection on dental genes reveal complex evolutionary context of ever-growing rodent molars.</title>
        <authorList>
            <person name="Calamari Z.T."/>
            <person name="Song A."/>
            <person name="Cohen E."/>
            <person name="Akter M."/>
            <person name="Roy R.D."/>
            <person name="Hallikas O."/>
            <person name="Christensen M.M."/>
            <person name="Li P."/>
            <person name="Marangoni P."/>
            <person name="Jernvall J."/>
            <person name="Klein O.D."/>
        </authorList>
    </citation>
    <scope>NUCLEOTIDE SEQUENCE [LARGE SCALE GENOMIC DNA]</scope>
    <source>
        <strain evidence="5">V071</strain>
    </source>
</reference>
<keyword evidence="1" id="KW-0554">One-carbon metabolism</keyword>
<name>A0AAW0J1Y2_MYOGA</name>
<dbReference type="GO" id="GO:0004329">
    <property type="term" value="F:formate-tetrahydrofolate ligase activity"/>
    <property type="evidence" value="ECO:0007669"/>
    <property type="project" value="InterPro"/>
</dbReference>
<proteinExistence type="predicted"/>
<evidence type="ECO:0000256" key="1">
    <source>
        <dbReference type="ARBA" id="ARBA00022563"/>
    </source>
</evidence>
<protein>
    <recommendedName>
        <fullName evidence="7">Formate--tetrahydrofolate ligase</fullName>
    </recommendedName>
</protein>
<accession>A0AAW0J1Y2</accession>
<dbReference type="InterPro" id="IPR027417">
    <property type="entry name" value="P-loop_NTPase"/>
</dbReference>
<evidence type="ECO:0000256" key="4">
    <source>
        <dbReference type="ARBA" id="ARBA00022840"/>
    </source>
</evidence>
<keyword evidence="3" id="KW-0547">Nucleotide-binding</keyword>
<evidence type="ECO:0000256" key="3">
    <source>
        <dbReference type="ARBA" id="ARBA00022741"/>
    </source>
</evidence>
<evidence type="ECO:0000313" key="5">
    <source>
        <dbReference type="EMBL" id="KAK7820546.1"/>
    </source>
</evidence>
<sequence length="190" mass="21124">MEEFNLHLTDDIRAITAADNLVTAVIQAQMFPALTQTDKALFNRLVPSVNGVRKFSDNQIGRRDCTQPVDPEGFLVTEAGFRAVTGMETFFNIKCQYSGLRSHVGVLVATVRALKMYRGSPMVTAGLPLPKAYTEEDLNLLEKGFSNFRIQIENARMFGVPVVVAMNTFKTDTEAELNLNCCLSREHGVF</sequence>
<organism evidence="5 6">
    <name type="scientific">Myodes glareolus</name>
    <name type="common">Bank vole</name>
    <name type="synonym">Clethrionomys glareolus</name>
    <dbReference type="NCBI Taxonomy" id="447135"/>
    <lineage>
        <taxon>Eukaryota</taxon>
        <taxon>Metazoa</taxon>
        <taxon>Chordata</taxon>
        <taxon>Craniata</taxon>
        <taxon>Vertebrata</taxon>
        <taxon>Euteleostomi</taxon>
        <taxon>Mammalia</taxon>
        <taxon>Eutheria</taxon>
        <taxon>Euarchontoglires</taxon>
        <taxon>Glires</taxon>
        <taxon>Rodentia</taxon>
        <taxon>Myomorpha</taxon>
        <taxon>Muroidea</taxon>
        <taxon>Cricetidae</taxon>
        <taxon>Arvicolinae</taxon>
        <taxon>Myodes</taxon>
    </lineage>
</organism>
<dbReference type="Pfam" id="PF01268">
    <property type="entry name" value="FTHFS"/>
    <property type="match status" value="2"/>
</dbReference>
<evidence type="ECO:0008006" key="7">
    <source>
        <dbReference type="Google" id="ProtNLM"/>
    </source>
</evidence>
<keyword evidence="2" id="KW-0436">Ligase</keyword>
<dbReference type="InterPro" id="IPR000559">
    <property type="entry name" value="Formate_THF_ligase"/>
</dbReference>
<dbReference type="EMBL" id="JBBHLL010000071">
    <property type="protein sequence ID" value="KAK7820546.1"/>
    <property type="molecule type" value="Genomic_DNA"/>
</dbReference>
<evidence type="ECO:0000256" key="2">
    <source>
        <dbReference type="ARBA" id="ARBA00022598"/>
    </source>
</evidence>
<dbReference type="GO" id="GO:0005524">
    <property type="term" value="F:ATP binding"/>
    <property type="evidence" value="ECO:0007669"/>
    <property type="project" value="UniProtKB-KW"/>
</dbReference>
<dbReference type="GO" id="GO:0006730">
    <property type="term" value="P:one-carbon metabolic process"/>
    <property type="evidence" value="ECO:0007669"/>
    <property type="project" value="UniProtKB-KW"/>
</dbReference>
<dbReference type="Gene3D" id="3.40.50.300">
    <property type="entry name" value="P-loop containing nucleotide triphosphate hydrolases"/>
    <property type="match status" value="1"/>
</dbReference>